<protein>
    <recommendedName>
        <fullName evidence="4">Transmembrane protein</fullName>
    </recommendedName>
</protein>
<sequence>MKLQTYNPHLKTQGAITTLQQMSRTPITGQLLVKGGVAASVGAVLGIVISLVVNCTLVEISMSAFFALYFGLLFISVGCVILWRISTQTQMVSTPEESARKKQLQLFASLIVISGFLCFILEKNWFVGMSPVLKIPLYSILGVSVSFALTFSVVDMINYLLGFLQVVVARPLVESTSQVYLVTLLTLLMGGTFGFIFGVMDVEDEVQYQVRLALLREEHYCYPIGALLGAVGGFGNEYLRQQSDEYTALQNTEFDDDI</sequence>
<evidence type="ECO:0008006" key="4">
    <source>
        <dbReference type="Google" id="ProtNLM"/>
    </source>
</evidence>
<feature type="transmembrane region" description="Helical" evidence="1">
    <location>
        <begin position="65"/>
        <end position="85"/>
    </location>
</feature>
<dbReference type="RefSeq" id="XP_002779850.1">
    <property type="nucleotide sequence ID" value="XM_002779804.1"/>
</dbReference>
<feature type="transmembrane region" description="Helical" evidence="1">
    <location>
        <begin position="138"/>
        <end position="167"/>
    </location>
</feature>
<feature type="transmembrane region" description="Helical" evidence="1">
    <location>
        <begin position="179"/>
        <end position="200"/>
    </location>
</feature>
<name>C5KV99_PERM5</name>
<feature type="transmembrane region" description="Helical" evidence="1">
    <location>
        <begin position="31"/>
        <end position="53"/>
    </location>
</feature>
<keyword evidence="1" id="KW-1133">Transmembrane helix</keyword>
<dbReference type="Proteomes" id="UP000007800">
    <property type="component" value="Unassembled WGS sequence"/>
</dbReference>
<keyword evidence="3" id="KW-1185">Reference proteome</keyword>
<gene>
    <name evidence="2" type="ORF">Pmar_PMAR009860</name>
</gene>
<evidence type="ECO:0000313" key="3">
    <source>
        <dbReference type="Proteomes" id="UP000007800"/>
    </source>
</evidence>
<evidence type="ECO:0000256" key="1">
    <source>
        <dbReference type="SAM" id="Phobius"/>
    </source>
</evidence>
<dbReference type="AlphaFoldDB" id="C5KV99"/>
<evidence type="ECO:0000313" key="2">
    <source>
        <dbReference type="EMBL" id="EER11645.1"/>
    </source>
</evidence>
<dbReference type="GeneID" id="9047059"/>
<organism evidence="3">
    <name type="scientific">Perkinsus marinus (strain ATCC 50983 / TXsc)</name>
    <dbReference type="NCBI Taxonomy" id="423536"/>
    <lineage>
        <taxon>Eukaryota</taxon>
        <taxon>Sar</taxon>
        <taxon>Alveolata</taxon>
        <taxon>Perkinsozoa</taxon>
        <taxon>Perkinsea</taxon>
        <taxon>Perkinsida</taxon>
        <taxon>Perkinsidae</taxon>
        <taxon>Perkinsus</taxon>
    </lineage>
</organism>
<reference evidence="2 3" key="1">
    <citation type="submission" date="2008-07" db="EMBL/GenBank/DDBJ databases">
        <authorList>
            <person name="El-Sayed N."/>
            <person name="Caler E."/>
            <person name="Inman J."/>
            <person name="Amedeo P."/>
            <person name="Hass B."/>
            <person name="Wortman J."/>
        </authorList>
    </citation>
    <scope>NUCLEOTIDE SEQUENCE [LARGE SCALE GENOMIC DNA]</scope>
    <source>
        <strain evidence="3">ATCC 50983 / TXsc</strain>
    </source>
</reference>
<keyword evidence="1" id="KW-0472">Membrane</keyword>
<dbReference type="InParanoid" id="C5KV99"/>
<accession>C5KV99</accession>
<dbReference type="OMA" id="LFFDRSW"/>
<dbReference type="OrthoDB" id="443651at2759"/>
<dbReference type="EMBL" id="GG676416">
    <property type="protein sequence ID" value="EER11645.1"/>
    <property type="molecule type" value="Genomic_DNA"/>
</dbReference>
<feature type="transmembrane region" description="Helical" evidence="1">
    <location>
        <begin position="106"/>
        <end position="126"/>
    </location>
</feature>
<keyword evidence="1" id="KW-0812">Transmembrane</keyword>
<proteinExistence type="predicted"/>